<evidence type="ECO:0000256" key="2">
    <source>
        <dbReference type="ARBA" id="ARBA00024226"/>
    </source>
</evidence>
<dbReference type="OrthoDB" id="310895at2759"/>
<gene>
    <name evidence="5" type="ORF">A1O5_05009</name>
</gene>
<reference evidence="5 6" key="1">
    <citation type="submission" date="2013-03" db="EMBL/GenBank/DDBJ databases">
        <title>The Genome Sequence of Cladophialophora psammophila CBS 110553.</title>
        <authorList>
            <consortium name="The Broad Institute Genomics Platform"/>
            <person name="Cuomo C."/>
            <person name="de Hoog S."/>
            <person name="Gorbushina A."/>
            <person name="Walker B."/>
            <person name="Young S.K."/>
            <person name="Zeng Q."/>
            <person name="Gargeya S."/>
            <person name="Fitzgerald M."/>
            <person name="Haas B."/>
            <person name="Abouelleil A."/>
            <person name="Allen A.W."/>
            <person name="Alvarado L."/>
            <person name="Arachchi H.M."/>
            <person name="Berlin A.M."/>
            <person name="Chapman S.B."/>
            <person name="Gainer-Dewar J."/>
            <person name="Goldberg J."/>
            <person name="Griggs A."/>
            <person name="Gujja S."/>
            <person name="Hansen M."/>
            <person name="Howarth C."/>
            <person name="Imamovic A."/>
            <person name="Ireland A."/>
            <person name="Larimer J."/>
            <person name="McCowan C."/>
            <person name="Murphy C."/>
            <person name="Pearson M."/>
            <person name="Poon T.W."/>
            <person name="Priest M."/>
            <person name="Roberts A."/>
            <person name="Saif S."/>
            <person name="Shea T."/>
            <person name="Sisk P."/>
            <person name="Sykes S."/>
            <person name="Wortman J."/>
            <person name="Nusbaum C."/>
            <person name="Birren B."/>
        </authorList>
    </citation>
    <scope>NUCLEOTIDE SEQUENCE [LARGE SCALE GENOMIC DNA]</scope>
    <source>
        <strain evidence="5 6">CBS 110553</strain>
    </source>
</reference>
<dbReference type="Proteomes" id="UP000019471">
    <property type="component" value="Unassembled WGS sequence"/>
</dbReference>
<dbReference type="InterPro" id="IPR015590">
    <property type="entry name" value="Aldehyde_DH_dom"/>
</dbReference>
<dbReference type="AlphaFoldDB" id="W9XQ95"/>
<sequence length="165" mass="18788">MKKQQIQYYRDIKVYVHEAIVDEFVKVMKEEITKTGPSGDTLNKDTIRGPQADRLQFDRVLGFLTEAHQDRLFIMLGGNCENQPGFYFKPTIITDAHENHQVMREELFGPVVVINTFTGEEEVMELANDTKYGTYASVFTNDIQCAMRIAKLFNASIVGVNCNLA</sequence>
<dbReference type="EC" id="1.2.1.3" evidence="2"/>
<dbReference type="SUPFAM" id="SSF53720">
    <property type="entry name" value="ALDH-like"/>
    <property type="match status" value="1"/>
</dbReference>
<dbReference type="RefSeq" id="XP_007743802.1">
    <property type="nucleotide sequence ID" value="XM_007745612.1"/>
</dbReference>
<dbReference type="HOGENOM" id="CLU_005391_1_4_1"/>
<dbReference type="eggNOG" id="KOG2450">
    <property type="taxonomic scope" value="Eukaryota"/>
</dbReference>
<comment type="similarity">
    <text evidence="1">Belongs to the aldehyde dehydrogenase family.</text>
</comment>
<evidence type="ECO:0000313" key="6">
    <source>
        <dbReference type="Proteomes" id="UP000019471"/>
    </source>
</evidence>
<dbReference type="GeneID" id="19189729"/>
<name>W9XQ95_9EURO</name>
<evidence type="ECO:0000256" key="1">
    <source>
        <dbReference type="ARBA" id="ARBA00009986"/>
    </source>
</evidence>
<dbReference type="Pfam" id="PF00171">
    <property type="entry name" value="Aldedh"/>
    <property type="match status" value="1"/>
</dbReference>
<dbReference type="Gene3D" id="3.40.309.10">
    <property type="entry name" value="Aldehyde Dehydrogenase, Chain A, domain 2"/>
    <property type="match status" value="1"/>
</dbReference>
<proteinExistence type="inferred from homology"/>
<dbReference type="InterPro" id="IPR016161">
    <property type="entry name" value="Ald_DH/histidinol_DH"/>
</dbReference>
<evidence type="ECO:0000313" key="5">
    <source>
        <dbReference type="EMBL" id="EXJ72504.1"/>
    </source>
</evidence>
<comment type="catalytic activity">
    <reaction evidence="3">
        <text>an aldehyde + NAD(+) + H2O = a carboxylate + NADH + 2 H(+)</text>
        <dbReference type="Rhea" id="RHEA:16185"/>
        <dbReference type="ChEBI" id="CHEBI:15377"/>
        <dbReference type="ChEBI" id="CHEBI:15378"/>
        <dbReference type="ChEBI" id="CHEBI:17478"/>
        <dbReference type="ChEBI" id="CHEBI:29067"/>
        <dbReference type="ChEBI" id="CHEBI:57540"/>
        <dbReference type="ChEBI" id="CHEBI:57945"/>
        <dbReference type="EC" id="1.2.1.3"/>
    </reaction>
</comment>
<dbReference type="GO" id="GO:0004029">
    <property type="term" value="F:aldehyde dehydrogenase (NAD+) activity"/>
    <property type="evidence" value="ECO:0007669"/>
    <property type="project" value="UniProtKB-EC"/>
</dbReference>
<feature type="domain" description="Aldehyde dehydrogenase" evidence="4">
    <location>
        <begin position="13"/>
        <end position="163"/>
    </location>
</feature>
<dbReference type="EMBL" id="AMGX01000006">
    <property type="protein sequence ID" value="EXJ72504.1"/>
    <property type="molecule type" value="Genomic_DNA"/>
</dbReference>
<dbReference type="PANTHER" id="PTHR11699">
    <property type="entry name" value="ALDEHYDE DEHYDROGENASE-RELATED"/>
    <property type="match status" value="1"/>
</dbReference>
<dbReference type="InterPro" id="IPR016163">
    <property type="entry name" value="Ald_DH_C"/>
</dbReference>
<comment type="caution">
    <text evidence="5">The sequence shown here is derived from an EMBL/GenBank/DDBJ whole genome shotgun (WGS) entry which is preliminary data.</text>
</comment>
<organism evidence="5 6">
    <name type="scientific">Cladophialophora psammophila CBS 110553</name>
    <dbReference type="NCBI Taxonomy" id="1182543"/>
    <lineage>
        <taxon>Eukaryota</taxon>
        <taxon>Fungi</taxon>
        <taxon>Dikarya</taxon>
        <taxon>Ascomycota</taxon>
        <taxon>Pezizomycotina</taxon>
        <taxon>Eurotiomycetes</taxon>
        <taxon>Chaetothyriomycetidae</taxon>
        <taxon>Chaetothyriales</taxon>
        <taxon>Herpotrichiellaceae</taxon>
        <taxon>Cladophialophora</taxon>
    </lineage>
</organism>
<accession>W9XQ95</accession>
<protein>
    <recommendedName>
        <fullName evidence="2">aldehyde dehydrogenase (NAD(+))</fullName>
        <ecNumber evidence="2">1.2.1.3</ecNumber>
    </recommendedName>
</protein>
<keyword evidence="6" id="KW-1185">Reference proteome</keyword>
<evidence type="ECO:0000256" key="3">
    <source>
        <dbReference type="ARBA" id="ARBA00049194"/>
    </source>
</evidence>
<evidence type="ECO:0000259" key="4">
    <source>
        <dbReference type="Pfam" id="PF00171"/>
    </source>
</evidence>
<dbReference type="STRING" id="1182543.W9XQ95"/>